<dbReference type="Pfam" id="PF22621">
    <property type="entry name" value="CurL-like_PKS_C"/>
    <property type="match status" value="1"/>
</dbReference>
<evidence type="ECO:0000313" key="12">
    <source>
        <dbReference type="Proteomes" id="UP001197093"/>
    </source>
</evidence>
<dbReference type="InterPro" id="IPR006162">
    <property type="entry name" value="Ppantetheine_attach_site"/>
</dbReference>
<evidence type="ECO:0000259" key="8">
    <source>
        <dbReference type="PROSITE" id="PS50075"/>
    </source>
</evidence>
<dbReference type="GO" id="GO:0016491">
    <property type="term" value="F:oxidoreductase activity"/>
    <property type="evidence" value="ECO:0007669"/>
    <property type="project" value="UniProtKB-KW"/>
</dbReference>
<dbReference type="Gene3D" id="3.40.366.10">
    <property type="entry name" value="Malonyl-Coenzyme A Acyl Carrier Protein, domain 2"/>
    <property type="match status" value="1"/>
</dbReference>
<keyword evidence="5" id="KW-0511">Multifunctional enzyme</keyword>
<dbReference type="Pfam" id="PF08659">
    <property type="entry name" value="KR"/>
    <property type="match status" value="1"/>
</dbReference>
<dbReference type="PANTHER" id="PTHR43775">
    <property type="entry name" value="FATTY ACID SYNTHASE"/>
    <property type="match status" value="1"/>
</dbReference>
<dbReference type="EMBL" id="JAHCVI010000005">
    <property type="protein sequence ID" value="KAG7285000.1"/>
    <property type="molecule type" value="Genomic_DNA"/>
</dbReference>
<gene>
    <name evidence="11" type="ORF">NEMBOFW57_009618</name>
</gene>
<dbReference type="InterPro" id="IPR016035">
    <property type="entry name" value="Acyl_Trfase/lysoPLipase"/>
</dbReference>
<feature type="active site" description="Proton donor; for dehydratase activity" evidence="6">
    <location>
        <position position="1098"/>
    </location>
</feature>
<dbReference type="InterPro" id="IPR020841">
    <property type="entry name" value="PKS_Beta-ketoAc_synthase_dom"/>
</dbReference>
<dbReference type="InterPro" id="IPR042104">
    <property type="entry name" value="PKS_dehydratase_sf"/>
</dbReference>
<dbReference type="Proteomes" id="UP001197093">
    <property type="component" value="Unassembled WGS sequence"/>
</dbReference>
<evidence type="ECO:0000259" key="10">
    <source>
        <dbReference type="PROSITE" id="PS52019"/>
    </source>
</evidence>
<dbReference type="InterPro" id="IPR020807">
    <property type="entry name" value="PKS_DH"/>
</dbReference>
<dbReference type="InterPro" id="IPR049551">
    <property type="entry name" value="PKS_DH_C"/>
</dbReference>
<dbReference type="Gene3D" id="3.40.47.10">
    <property type="match status" value="1"/>
</dbReference>
<evidence type="ECO:0000313" key="11">
    <source>
        <dbReference type="EMBL" id="KAG7285000.1"/>
    </source>
</evidence>
<protein>
    <recommendedName>
        <fullName evidence="13">Polyketide synthase</fullName>
    </recommendedName>
</protein>
<keyword evidence="12" id="KW-1185">Reference proteome</keyword>
<dbReference type="Pfam" id="PF00109">
    <property type="entry name" value="ketoacyl-synt"/>
    <property type="match status" value="1"/>
</dbReference>
<keyword evidence="4" id="KW-0560">Oxidoreductase</keyword>
<name>A0AAD4HW41_9PEZI</name>
<dbReference type="Gene3D" id="3.40.50.150">
    <property type="entry name" value="Vaccinia Virus protein VP39"/>
    <property type="match status" value="1"/>
</dbReference>
<evidence type="ECO:0000256" key="7">
    <source>
        <dbReference type="SAM" id="MobiDB-lite"/>
    </source>
</evidence>
<dbReference type="InterPro" id="IPR016036">
    <property type="entry name" value="Malonyl_transacylase_ACP-bd"/>
</dbReference>
<proteinExistence type="predicted"/>
<dbReference type="InterPro" id="IPR009081">
    <property type="entry name" value="PP-bd_ACP"/>
</dbReference>
<dbReference type="GO" id="GO:0004312">
    <property type="term" value="F:fatty acid synthase activity"/>
    <property type="evidence" value="ECO:0007669"/>
    <property type="project" value="TreeGrafter"/>
</dbReference>
<dbReference type="InterPro" id="IPR014030">
    <property type="entry name" value="Ketoacyl_synth_N"/>
</dbReference>
<dbReference type="PROSITE" id="PS52004">
    <property type="entry name" value="KS3_2"/>
    <property type="match status" value="1"/>
</dbReference>
<evidence type="ECO:0000256" key="6">
    <source>
        <dbReference type="PROSITE-ProRule" id="PRU01363"/>
    </source>
</evidence>
<dbReference type="Pfam" id="PF21089">
    <property type="entry name" value="PKS_DH_N"/>
    <property type="match status" value="1"/>
</dbReference>
<dbReference type="InterPro" id="IPR057326">
    <property type="entry name" value="KR_dom"/>
</dbReference>
<dbReference type="GO" id="GO:0004315">
    <property type="term" value="F:3-oxoacyl-[acyl-carrier-protein] synthase activity"/>
    <property type="evidence" value="ECO:0007669"/>
    <property type="project" value="InterPro"/>
</dbReference>
<dbReference type="Pfam" id="PF00698">
    <property type="entry name" value="Acyl_transf_1"/>
    <property type="match status" value="1"/>
</dbReference>
<dbReference type="InterPro" id="IPR001227">
    <property type="entry name" value="Ac_transferase_dom_sf"/>
</dbReference>
<evidence type="ECO:0000256" key="2">
    <source>
        <dbReference type="ARBA" id="ARBA00022553"/>
    </source>
</evidence>
<dbReference type="GO" id="GO:0031177">
    <property type="term" value="F:phosphopantetheine binding"/>
    <property type="evidence" value="ECO:0007669"/>
    <property type="project" value="InterPro"/>
</dbReference>
<feature type="compositionally biased region" description="Polar residues" evidence="7">
    <location>
        <begin position="1021"/>
        <end position="1031"/>
    </location>
</feature>
<dbReference type="CDD" id="cd00833">
    <property type="entry name" value="PKS"/>
    <property type="match status" value="1"/>
</dbReference>
<feature type="domain" description="PKS/mFAS DH" evidence="10">
    <location>
        <begin position="891"/>
        <end position="1196"/>
    </location>
</feature>
<feature type="region of interest" description="Disordered" evidence="7">
    <location>
        <begin position="2399"/>
        <end position="2441"/>
    </location>
</feature>
<evidence type="ECO:0000256" key="1">
    <source>
        <dbReference type="ARBA" id="ARBA00022450"/>
    </source>
</evidence>
<dbReference type="SMART" id="SM00822">
    <property type="entry name" value="PKS_KR"/>
    <property type="match status" value="1"/>
</dbReference>
<dbReference type="SUPFAM" id="SSF51735">
    <property type="entry name" value="NAD(P)-binding Rossmann-fold domains"/>
    <property type="match status" value="2"/>
</dbReference>
<dbReference type="InterPro" id="IPR029063">
    <property type="entry name" value="SAM-dependent_MTases_sf"/>
</dbReference>
<dbReference type="Gene3D" id="3.10.129.110">
    <property type="entry name" value="Polyketide synthase dehydratase"/>
    <property type="match status" value="1"/>
</dbReference>
<feature type="domain" description="Carrier" evidence="8">
    <location>
        <begin position="2305"/>
        <end position="2382"/>
    </location>
</feature>
<dbReference type="InterPro" id="IPR018201">
    <property type="entry name" value="Ketoacyl_synth_AS"/>
</dbReference>
<dbReference type="InterPro" id="IPR020806">
    <property type="entry name" value="PKS_PP-bd"/>
</dbReference>
<dbReference type="SMART" id="SM00825">
    <property type="entry name" value="PKS_KS"/>
    <property type="match status" value="1"/>
</dbReference>
<dbReference type="SUPFAM" id="SSF53901">
    <property type="entry name" value="Thiolase-like"/>
    <property type="match status" value="1"/>
</dbReference>
<evidence type="ECO:0008006" key="13">
    <source>
        <dbReference type="Google" id="ProtNLM"/>
    </source>
</evidence>
<evidence type="ECO:0000256" key="3">
    <source>
        <dbReference type="ARBA" id="ARBA00022679"/>
    </source>
</evidence>
<evidence type="ECO:0000259" key="9">
    <source>
        <dbReference type="PROSITE" id="PS52004"/>
    </source>
</evidence>
<dbReference type="InterPro" id="IPR014031">
    <property type="entry name" value="Ketoacyl_synth_C"/>
</dbReference>
<dbReference type="SMART" id="SM00826">
    <property type="entry name" value="PKS_DH"/>
    <property type="match status" value="1"/>
</dbReference>
<dbReference type="InterPro" id="IPR049900">
    <property type="entry name" value="PKS_mFAS_DH"/>
</dbReference>
<feature type="region of interest" description="C-terminal hotdog fold" evidence="6">
    <location>
        <begin position="1039"/>
        <end position="1196"/>
    </location>
</feature>
<feature type="region of interest" description="Disordered" evidence="7">
    <location>
        <begin position="1021"/>
        <end position="1042"/>
    </location>
</feature>
<keyword evidence="3" id="KW-0808">Transferase</keyword>
<dbReference type="PROSITE" id="PS00606">
    <property type="entry name" value="KS3_1"/>
    <property type="match status" value="1"/>
</dbReference>
<feature type="domain" description="Ketosynthase family 3 (KS3)" evidence="9">
    <location>
        <begin position="1"/>
        <end position="375"/>
    </location>
</feature>
<organism evidence="11 12">
    <name type="scientific">Staphylotrichum longicolle</name>
    <dbReference type="NCBI Taxonomy" id="669026"/>
    <lineage>
        <taxon>Eukaryota</taxon>
        <taxon>Fungi</taxon>
        <taxon>Dikarya</taxon>
        <taxon>Ascomycota</taxon>
        <taxon>Pezizomycotina</taxon>
        <taxon>Sordariomycetes</taxon>
        <taxon>Sordariomycetidae</taxon>
        <taxon>Sordariales</taxon>
        <taxon>Chaetomiaceae</taxon>
        <taxon>Staphylotrichum</taxon>
    </lineage>
</organism>
<dbReference type="GO" id="GO:0006633">
    <property type="term" value="P:fatty acid biosynthetic process"/>
    <property type="evidence" value="ECO:0007669"/>
    <property type="project" value="InterPro"/>
</dbReference>
<keyword evidence="2" id="KW-0597">Phosphoprotein</keyword>
<dbReference type="InterPro" id="IPR036736">
    <property type="entry name" value="ACP-like_sf"/>
</dbReference>
<keyword evidence="1" id="KW-0596">Phosphopantetheine</keyword>
<dbReference type="GO" id="GO:0044550">
    <property type="term" value="P:secondary metabolite biosynthetic process"/>
    <property type="evidence" value="ECO:0007669"/>
    <property type="project" value="TreeGrafter"/>
</dbReference>
<feature type="active site" description="Proton acceptor; for dehydratase activity" evidence="6">
    <location>
        <position position="923"/>
    </location>
</feature>
<evidence type="ECO:0000256" key="5">
    <source>
        <dbReference type="ARBA" id="ARBA00023268"/>
    </source>
</evidence>
<dbReference type="InterPro" id="IPR014043">
    <property type="entry name" value="Acyl_transferase_dom"/>
</dbReference>
<dbReference type="PROSITE" id="PS52019">
    <property type="entry name" value="PKS_MFAS_DH"/>
    <property type="match status" value="1"/>
</dbReference>
<dbReference type="SMART" id="SM00827">
    <property type="entry name" value="PKS_AT"/>
    <property type="match status" value="1"/>
</dbReference>
<dbReference type="SUPFAM" id="SSF55048">
    <property type="entry name" value="Probable ACP-binding domain of malonyl-CoA ACP transacylase"/>
    <property type="match status" value="1"/>
</dbReference>
<dbReference type="Pfam" id="PF00550">
    <property type="entry name" value="PP-binding"/>
    <property type="match status" value="1"/>
</dbReference>
<dbReference type="PROSITE" id="PS00012">
    <property type="entry name" value="PHOSPHOPANTETHEINE"/>
    <property type="match status" value="1"/>
</dbReference>
<comment type="caution">
    <text evidence="11">The sequence shown here is derived from an EMBL/GenBank/DDBJ whole genome shotgun (WGS) entry which is preliminary data.</text>
</comment>
<dbReference type="Gene3D" id="3.40.50.720">
    <property type="entry name" value="NAD(P)-binding Rossmann-like Domain"/>
    <property type="match status" value="2"/>
</dbReference>
<dbReference type="Pfam" id="PF02801">
    <property type="entry name" value="Ketoacyl-synt_C"/>
    <property type="match status" value="1"/>
</dbReference>
<accession>A0AAD4HW41</accession>
<dbReference type="SUPFAM" id="SSF53335">
    <property type="entry name" value="S-adenosyl-L-methionine-dependent methyltransferases"/>
    <property type="match status" value="1"/>
</dbReference>
<dbReference type="InterPro" id="IPR049552">
    <property type="entry name" value="PKS_DH_N"/>
</dbReference>
<dbReference type="InterPro" id="IPR016039">
    <property type="entry name" value="Thiolase-like"/>
</dbReference>
<feature type="region of interest" description="N-terminal hotdog fold" evidence="6">
    <location>
        <begin position="891"/>
        <end position="1024"/>
    </location>
</feature>
<dbReference type="SUPFAM" id="SSF47336">
    <property type="entry name" value="ACP-like"/>
    <property type="match status" value="1"/>
</dbReference>
<dbReference type="InterPro" id="IPR013968">
    <property type="entry name" value="PKS_KR"/>
</dbReference>
<sequence>MAYFIDQDHRVFDASFFNISPKEAEAIDPQHRMMLEVVYEALESAGYTLHQYSGEKVAVFAGLMTGDYDTLSQRDELDTSQYYATGNARSILSNRISYFFNFHGPSMTIDTACSSSLVALHQAVLSLRSGECKMACVAGANLILTPEQFIVESSLHMLSPTGHCRMWDAAADGYARGEGIAALFIKPLSQALADGDHIEAIIRETGVNSDGRSRGITMPNWEAQSHLIQDTYQRAGLDSKTPEDRCQYFEAHGTGTSAGDPNEARAIEDAFFGSNKNPVLDTKLLVGSVKTVIGHTEGAAGLAGLLKVMESMRHGSVPPNLHLDDLNPSVAQYCANLLVPTSSVAWPNVPSGQPKRGSVNSFGFGGTNAHAIVEEYIPHVHNPVGKSFRPTLDLLDVASTGGLENINPICLPLVLSAPSQKSLAALAKAYREYLLSEASPNPQEVAWHAFARRTVFPFRLSISGPSASGLADKLTALVTKSEASPMATIGIRARPHDEPPKILGIFTGQGAQWATMSRSLLLSNNLYLDVIRSLDLILQTCPDPPSWSLEQAILADEQSSKIHTASVSQPLCTAIQLALIELLRHLGITFHTVIGHSSGEIAAAYAAGKISLRDAILISHYRGLGVHMACGENGVKGGMLAAGLTKQEATNLCARKEYLNRLWIAASNAPSSVTLSGNLDAVQEACDDLSKQQRFARLLFVDTAYHSPHMEHASVKYLETLITCDIKPANGNGTTWVSSVYGYGEPSQNELASRYWKDNMVKPVLFQEAVGTALETLGPFDCAIEVGPHPALKGPVTQTMEQLKVSTIPYLGLLKRKMDDSEMFADFLGSMWTQFGSSSSQIRDFVLGSFQPQLVNTWLDDAPLYPWDHSQMFYRESRISRQYHFKSEKPHELLGVRTRDDNKHQLRWRNILKYDQLLWVKHHSFQGQALLPASAYLVMASDAARIVLGGRQATTIELRNLKFPSGIILEPSTAGVEVLFNLTINHESEDTVEASFTLTSAIADGRTDMKKNFSGDVTITLGQPSASTLPTRPSDRAETSQASPEAFYNMMAGTGLLYTAPFKGLQTLERRYNFSSGTLKKYHEEDTTSLSISPATLDSCLQTAFVTISSPGDNAIWTSFLPLEIECVRFNLAICDIKDRDHDSLAVDAYMTKETPTTGQTAASFTADIEIFNPQGDMEIQVQGLTVGSFSSTKAEDDYELYLTTKFDVDPDEEIVSAGTVGMKAANSMLIESCKRVSAFYATHSYISRPPSPSPSETTALVTAWPEETKNTLNTFVQSSPYFITLDFIRELGKNLPEVLAGMLPAVIDEGHHLVGFQQHVARVVQQIAHKYPRMNVLGLTDPELGLTEHVLAGLNDSFVSYRVGGEAEKNLDSRVLLNDSLRKKIMVDKVDLAASHPEKGPAYDLVLLATSLIEPQMTAAVLKTVNRMMRPGGFLILVEVSRSPLKDRIRRCAGFSSTKNTTMSPPDWPDVLDQCGFGDSMENGHQYFPPGFSLIIRQAESKEKSSLLLPLGNSSQGHIRLIDRLLIIGGKRPWTSLIVPDVCKALGAHCNDIELAETLESLDVASISSFSAAIFLNDLDDPILATMTEKRMEALRAFFIPQMIILWVTYDARHNPEHAASFGFARTLAAETPGLVMQMLDLNTFDIAPAVQAIVDNFARLTKHALVDAADVNKPLWINEPEVHLENGRRLVPRVVPWKAGNDRVDAPRRVVSNTVNTLKNIVQVVPTQFVDGSDPYQVCLKKLGGLTDTSGLVTIQVDYSTVETIMDEGTSLHVCVGRCLRTGDLLVALSESNASFIAVPAACVRNIGSGAVDQAVFLALLLRYLLALKVADSARAKSVLLIEPDIMFHECVNEILTTCSVRFRACSTNPNPGARATGMTYLQAGCSQREVKALYSFEDVLVVDLLPEKNRLSEMLVQTLPGGCEYTTYKSLFGFENSSKDKLMAGDLGEAVRLAISKTKTWRCDAALGTVSVSDLLRSTAEVPRFQILDWKAERSVSQIVKPLAGTQLLQPDKTYVLVGLTRDFGQSLCTLFIQQGARHIVLCSRNPPKTQPKWQIELLSKGITILFEPMDVTDLKQVAGLKSKLAKSLPPVGGIVNGAMVLEDRVFSQMSLTTLHRVMRPKTVGSKNLDTVFSSADMDFFIMTSSFAAVGGHAGQSNYAAANMYMNALAASRRRRGLPGSVLNIGVIYGLGFLHREKDDLYDGLEREGYPPISERDIHHMFVEAIVAGKPDAEEQVYDITTGLKRFDAHAPLLHWQRDPRFGHFTRREEDAETDVSAGTGGAQQQQQSVKELIDAATDKDELAGVLVQAFIARLQSQLRLGEGSVTGEHSIVELGVDSLAAVELRGWAWKALGQDVAVMKILGGSTISGLCKEMANGILKAKECVAESVISEVTATGSGPRTPMQEPVEAAQGEKDVTVLSQEGDEHGHGDLGASSE</sequence>
<dbReference type="PANTHER" id="PTHR43775:SF20">
    <property type="entry name" value="HYBRID PKS-NRPS SYNTHETASE APDA"/>
    <property type="match status" value="1"/>
</dbReference>
<dbReference type="PROSITE" id="PS50075">
    <property type="entry name" value="CARRIER"/>
    <property type="match status" value="1"/>
</dbReference>
<dbReference type="InterPro" id="IPR050091">
    <property type="entry name" value="PKS_NRPS_Biosynth_Enz"/>
</dbReference>
<dbReference type="SUPFAM" id="SSF52151">
    <property type="entry name" value="FabD/lysophospholipase-like"/>
    <property type="match status" value="1"/>
</dbReference>
<evidence type="ECO:0000256" key="4">
    <source>
        <dbReference type="ARBA" id="ARBA00023002"/>
    </source>
</evidence>
<dbReference type="Pfam" id="PF14765">
    <property type="entry name" value="PS-DH"/>
    <property type="match status" value="1"/>
</dbReference>
<dbReference type="InterPro" id="IPR036291">
    <property type="entry name" value="NAD(P)-bd_dom_sf"/>
</dbReference>
<dbReference type="SMART" id="SM00823">
    <property type="entry name" value="PKS_PP"/>
    <property type="match status" value="1"/>
</dbReference>
<reference evidence="11" key="1">
    <citation type="submission" date="2023-02" db="EMBL/GenBank/DDBJ databases">
        <authorList>
            <person name="Palmer J.M."/>
        </authorList>
    </citation>
    <scope>NUCLEOTIDE SEQUENCE</scope>
    <source>
        <strain evidence="11">FW57</strain>
    </source>
</reference>